<dbReference type="PROSITE" id="PS50022">
    <property type="entry name" value="FA58C_3"/>
    <property type="match status" value="1"/>
</dbReference>
<dbReference type="InterPro" id="IPR008979">
    <property type="entry name" value="Galactose-bd-like_sf"/>
</dbReference>
<dbReference type="InterPro" id="IPR043534">
    <property type="entry name" value="EBDG/EBM"/>
</dbReference>
<dbReference type="SUPFAM" id="SSF49303">
    <property type="entry name" value="beta-Galactosidase/glucuronidase domain"/>
    <property type="match status" value="3"/>
</dbReference>
<comment type="caution">
    <text evidence="7">The sequence shown here is derived from an EMBL/GenBank/DDBJ whole genome shotgun (WGS) entry which is preliminary data.</text>
</comment>
<feature type="chain" id="PRO_5002002610" evidence="5">
    <location>
        <begin position="23"/>
        <end position="978"/>
    </location>
</feature>
<dbReference type="Pfam" id="PF22666">
    <property type="entry name" value="Glyco_hydro_2_N2"/>
    <property type="match status" value="1"/>
</dbReference>
<keyword evidence="8" id="KW-1185">Reference proteome</keyword>
<dbReference type="eggNOG" id="COG3250">
    <property type="taxonomic scope" value="Bacteria"/>
</dbReference>
<gene>
    <name evidence="7" type="ORF">Q765_16835</name>
</gene>
<dbReference type="InterPro" id="IPR013783">
    <property type="entry name" value="Ig-like_fold"/>
</dbReference>
<evidence type="ECO:0000256" key="1">
    <source>
        <dbReference type="ARBA" id="ARBA00007401"/>
    </source>
</evidence>
<evidence type="ECO:0000313" key="7">
    <source>
        <dbReference type="EMBL" id="KGO85288.1"/>
    </source>
</evidence>
<dbReference type="AlphaFoldDB" id="A0A0A2M1F8"/>
<dbReference type="PANTHER" id="PTHR43536:SF1">
    <property type="entry name" value="MANNOSYLGLYCOPROTEIN ENDO-BETA-MANNOSIDASE"/>
    <property type="match status" value="1"/>
</dbReference>
<reference evidence="7 8" key="1">
    <citation type="submission" date="2013-09" db="EMBL/GenBank/DDBJ databases">
        <authorList>
            <person name="Zeng Z."/>
            <person name="Chen C."/>
        </authorList>
    </citation>
    <scope>NUCLEOTIDE SEQUENCE [LARGE SCALE GENOMIC DNA]</scope>
    <source>
        <strain evidence="7 8">WB 3.3-2</strain>
    </source>
</reference>
<dbReference type="Pfam" id="PF00703">
    <property type="entry name" value="Glyco_hydro_2"/>
    <property type="match status" value="1"/>
</dbReference>
<dbReference type="STRING" id="1121895.GCA_000378485_03129"/>
<evidence type="ECO:0000256" key="5">
    <source>
        <dbReference type="SAM" id="SignalP"/>
    </source>
</evidence>
<dbReference type="InterPro" id="IPR036156">
    <property type="entry name" value="Beta-gal/glucu_dom_sf"/>
</dbReference>
<evidence type="ECO:0000256" key="4">
    <source>
        <dbReference type="SAM" id="MobiDB-lite"/>
    </source>
</evidence>
<evidence type="ECO:0000256" key="3">
    <source>
        <dbReference type="ARBA" id="ARBA00023295"/>
    </source>
</evidence>
<feature type="signal peptide" evidence="5">
    <location>
        <begin position="1"/>
        <end position="22"/>
    </location>
</feature>
<organism evidence="7 8">
    <name type="scientific">Flavobacterium rivuli WB 3.3-2 = DSM 21788</name>
    <dbReference type="NCBI Taxonomy" id="1121895"/>
    <lineage>
        <taxon>Bacteria</taxon>
        <taxon>Pseudomonadati</taxon>
        <taxon>Bacteroidota</taxon>
        <taxon>Flavobacteriia</taxon>
        <taxon>Flavobacteriales</taxon>
        <taxon>Flavobacteriaceae</taxon>
        <taxon>Flavobacterium</taxon>
    </lineage>
</organism>
<dbReference type="Proteomes" id="UP000030152">
    <property type="component" value="Unassembled WGS sequence"/>
</dbReference>
<dbReference type="Gene3D" id="2.60.40.10">
    <property type="entry name" value="Immunoglobulins"/>
    <property type="match status" value="2"/>
</dbReference>
<accession>A0A0A2M1F8</accession>
<protein>
    <submittedName>
        <fullName evidence="7">Beta-mannosidase</fullName>
    </submittedName>
</protein>
<sequence length="978" mass="110323">MIKNISHKILFFLALSALPWSAFSQNIKSSLNAPAVTWKVKPQAEIGKDSMAILNAGYGTTSWVNAVVPGTVFNSYVTAGLEKDPNYGDNIHKVDRAKYDRSYWYRTEFKVPANFTKDIIWLNFEGINRLGDIYLNGKKIATLSGMMQRGKFDITKLANRSGTNVLAILVSIPQLPLNNYGSPTYVASASWDWIPYVPGLNSGITDDVYLTNTGEIVMEDPWIRTNLPSNARADLDIKVDVKNVSSQNLQGELAGIIMPGNIAFNKKFDVEAGRTTTVSLTKEQFTGLSIANPTLWWPNGYGDPNLYTCEFKLKLGNEVTDSKKVTFGIRKYSYDKEGGVLHVSINGKRVFLKGGNWGMSEYMLRARGEEYDLKLRLHKEMNYNIIRNWLGSTTDEEFYQACDKYGIMVWDDFWLNSNPTLPQDIYAFNENAVEKVKRYRNYACIAVWCGNNEGVPQPPLSGWLAEDIKTFDGNDRLYQACSNAGGLSGSGLWGNKDPRWYFTKYPEAYFGTGDGPGWGLRSEIGTAVFPNVESLRKFIPEKDLWPRNEMWNKHYFGTNAGNASPDNYDKSITERYGAPKGIEDYTKKAQLLNIETNKAMYEGWLDHMWEDASGIMVWMSQSAYPSMVWQTYDYYYDLTGAYWGTKSACEPLHVSWNPTNNSVKVINTTGTDYKDLQAEAAIYNMDGKEVAKFRQSAKVNSFSDTATESFVIPFYANQQDLAFQKPVMASSGEKPADVNDGNDSSRWSADNKDEEWIYVDLQGEHMVNRVVLNWENAYAKEYKIQLSTDAKTWTDVIMVRDGKPGPEALSFDETPARYVRMQGVKRGSGWGYSLFDFKVYAASADIAGLTKVHFIKLKLKEASGKLISENFYWRGINMKDFKALSELPKVKLNVTSKIVKRNGKQYITAKVSSPDGVAFGLRVQALNSKTNDQILPAIMSNNYFTLFKGESREVLIEFEEALVKTGEKPIIMAAPYNN</sequence>
<dbReference type="EMBL" id="JRLX01000024">
    <property type="protein sequence ID" value="KGO85288.1"/>
    <property type="molecule type" value="Genomic_DNA"/>
</dbReference>
<dbReference type="Pfam" id="PF18368">
    <property type="entry name" value="Ig_GlcNase"/>
    <property type="match status" value="1"/>
</dbReference>
<dbReference type="SUPFAM" id="SSF49785">
    <property type="entry name" value="Galactose-binding domain-like"/>
    <property type="match status" value="2"/>
</dbReference>
<evidence type="ECO:0000313" key="8">
    <source>
        <dbReference type="Proteomes" id="UP000030152"/>
    </source>
</evidence>
<dbReference type="GO" id="GO:0005975">
    <property type="term" value="P:carbohydrate metabolic process"/>
    <property type="evidence" value="ECO:0007669"/>
    <property type="project" value="InterPro"/>
</dbReference>
<keyword evidence="3" id="KW-0326">Glycosidase</keyword>
<dbReference type="Gene3D" id="3.20.20.80">
    <property type="entry name" value="Glycosidases"/>
    <property type="match status" value="1"/>
</dbReference>
<dbReference type="SUPFAM" id="SSF51445">
    <property type="entry name" value="(Trans)glycosidases"/>
    <property type="match status" value="1"/>
</dbReference>
<keyword evidence="5" id="KW-0732">Signal</keyword>
<dbReference type="Gene3D" id="2.60.120.260">
    <property type="entry name" value="Galactose-binding domain-like"/>
    <property type="match status" value="2"/>
</dbReference>
<dbReference type="RefSeq" id="WP_020214292.1">
    <property type="nucleotide sequence ID" value="NZ_JRLX01000024.1"/>
</dbReference>
<dbReference type="GO" id="GO:0004553">
    <property type="term" value="F:hydrolase activity, hydrolyzing O-glycosyl compounds"/>
    <property type="evidence" value="ECO:0007669"/>
    <property type="project" value="InterPro"/>
</dbReference>
<feature type="domain" description="F5/8 type C" evidence="6">
    <location>
        <begin position="699"/>
        <end position="842"/>
    </location>
</feature>
<dbReference type="InterPro" id="IPR000421">
    <property type="entry name" value="FA58C"/>
</dbReference>
<comment type="similarity">
    <text evidence="1">Belongs to the glycosyl hydrolase 2 family.</text>
</comment>
<evidence type="ECO:0000259" key="6">
    <source>
        <dbReference type="PROSITE" id="PS50022"/>
    </source>
</evidence>
<dbReference type="PANTHER" id="PTHR43536">
    <property type="entry name" value="MANNOSYLGLYCOPROTEIN ENDO-BETA-MANNOSIDASE"/>
    <property type="match status" value="1"/>
</dbReference>
<dbReference type="InterPro" id="IPR054593">
    <property type="entry name" value="Beta-mannosidase-like_N2"/>
</dbReference>
<keyword evidence="2" id="KW-0378">Hydrolase</keyword>
<dbReference type="InterPro" id="IPR041351">
    <property type="entry name" value="Ig_GlcNase"/>
</dbReference>
<dbReference type="Pfam" id="PF00754">
    <property type="entry name" value="F5_F8_type_C"/>
    <property type="match status" value="1"/>
</dbReference>
<proteinExistence type="inferred from homology"/>
<name>A0A0A2M1F8_9FLAO</name>
<dbReference type="InterPro" id="IPR006102">
    <property type="entry name" value="Ig-like_GH2"/>
</dbReference>
<evidence type="ECO:0000256" key="2">
    <source>
        <dbReference type="ARBA" id="ARBA00022801"/>
    </source>
</evidence>
<dbReference type="InterPro" id="IPR017853">
    <property type="entry name" value="GH"/>
</dbReference>
<feature type="region of interest" description="Disordered" evidence="4">
    <location>
        <begin position="728"/>
        <end position="748"/>
    </location>
</feature>